<protein>
    <submittedName>
        <fullName evidence="2">Uncharacterized protein</fullName>
    </submittedName>
</protein>
<evidence type="ECO:0000313" key="3">
    <source>
        <dbReference type="Proteomes" id="UP001365542"/>
    </source>
</evidence>
<proteinExistence type="predicted"/>
<dbReference type="Proteomes" id="UP001365542">
    <property type="component" value="Unassembled WGS sequence"/>
</dbReference>
<accession>A0AAV9WSR9</accession>
<feature type="compositionally biased region" description="Pro residues" evidence="1">
    <location>
        <begin position="77"/>
        <end position="86"/>
    </location>
</feature>
<keyword evidence="3" id="KW-1185">Reference proteome</keyword>
<sequence>MSIRTFIGKVIKEMNYRLEANAVRKGEGYSYRLEFCRMTLNVHSDMTSGWAASVLEYSTALPDYQSLIDADEDVPMYQPPENPAEGPPEEGRLFGEGSSSSSSRRSRIGTRLDRIRRISNSQRVAAPHRSPPFYT</sequence>
<evidence type="ECO:0000256" key="1">
    <source>
        <dbReference type="SAM" id="MobiDB-lite"/>
    </source>
</evidence>
<evidence type="ECO:0000313" key="2">
    <source>
        <dbReference type="EMBL" id="KAK6525171.1"/>
    </source>
</evidence>
<comment type="caution">
    <text evidence="2">The sequence shown here is derived from an EMBL/GenBank/DDBJ whole genome shotgun (WGS) entry which is preliminary data.</text>
</comment>
<dbReference type="EMBL" id="JAVHJO010000017">
    <property type="protein sequence ID" value="KAK6525171.1"/>
    <property type="molecule type" value="Genomic_DNA"/>
</dbReference>
<reference evidence="2 3" key="1">
    <citation type="submission" date="2019-10" db="EMBL/GenBank/DDBJ databases">
        <authorList>
            <person name="Palmer J.M."/>
        </authorList>
    </citation>
    <scope>NUCLEOTIDE SEQUENCE [LARGE SCALE GENOMIC DNA]</scope>
    <source>
        <strain evidence="2 3">TWF694</strain>
    </source>
</reference>
<organism evidence="2 3">
    <name type="scientific">Orbilia ellipsospora</name>
    <dbReference type="NCBI Taxonomy" id="2528407"/>
    <lineage>
        <taxon>Eukaryota</taxon>
        <taxon>Fungi</taxon>
        <taxon>Dikarya</taxon>
        <taxon>Ascomycota</taxon>
        <taxon>Pezizomycotina</taxon>
        <taxon>Orbiliomycetes</taxon>
        <taxon>Orbiliales</taxon>
        <taxon>Orbiliaceae</taxon>
        <taxon>Orbilia</taxon>
    </lineage>
</organism>
<dbReference type="AlphaFoldDB" id="A0AAV9WSR9"/>
<gene>
    <name evidence="2" type="ORF">TWF694_005317</name>
</gene>
<feature type="region of interest" description="Disordered" evidence="1">
    <location>
        <begin position="69"/>
        <end position="135"/>
    </location>
</feature>
<name>A0AAV9WSR9_9PEZI</name>